<dbReference type="NCBIfam" id="NF010191">
    <property type="entry name" value="PRK13670.1"/>
    <property type="match status" value="1"/>
</dbReference>
<reference evidence="4 5" key="1">
    <citation type="submission" date="2015-08" db="EMBL/GenBank/DDBJ databases">
        <title>Draft Genome Sequences of 11 Lactococcus lactis subspecies cremoris strains.</title>
        <authorList>
            <person name="Wels M."/>
            <person name="Backus L."/>
            <person name="Boekhorst J."/>
            <person name="Dijkstra A."/>
            <person name="Beerthuizen M."/>
            <person name="Siezen R."/>
            <person name="Bachmann H."/>
            <person name="Van Hijum S."/>
        </authorList>
    </citation>
    <scope>NUCLEOTIDE SEQUENCE [LARGE SCALE GENOMIC DNA]</scope>
    <source>
        <strain evidence="4 5">KW10</strain>
    </source>
</reference>
<keyword evidence="3" id="KW-0067">ATP-binding</keyword>
<feature type="binding site" evidence="3">
    <location>
        <position position="97"/>
    </location>
    <ligand>
        <name>ATP</name>
        <dbReference type="ChEBI" id="CHEBI:30616"/>
    </ligand>
</feature>
<comment type="catalytic activity">
    <reaction evidence="3">
        <text>cytidine(34) in elongator tRNA(Met) + acetate + ATP = N(4)-acetylcytidine(34) in elongator tRNA(Met) + AMP + diphosphate</text>
        <dbReference type="Rhea" id="RHEA:58144"/>
        <dbReference type="Rhea" id="RHEA-COMP:10693"/>
        <dbReference type="Rhea" id="RHEA-COMP:10694"/>
        <dbReference type="ChEBI" id="CHEBI:30089"/>
        <dbReference type="ChEBI" id="CHEBI:30616"/>
        <dbReference type="ChEBI" id="CHEBI:33019"/>
        <dbReference type="ChEBI" id="CHEBI:74900"/>
        <dbReference type="ChEBI" id="CHEBI:82748"/>
        <dbReference type="ChEBI" id="CHEBI:456215"/>
    </reaction>
</comment>
<organism evidence="4 5">
    <name type="scientific">Lactococcus lactis subsp. cremoris</name>
    <name type="common">Streptococcus cremoris</name>
    <dbReference type="NCBI Taxonomy" id="1359"/>
    <lineage>
        <taxon>Bacteria</taxon>
        <taxon>Bacillati</taxon>
        <taxon>Bacillota</taxon>
        <taxon>Bacilli</taxon>
        <taxon>Lactobacillales</taxon>
        <taxon>Streptococcaceae</taxon>
        <taxon>Lactococcus</taxon>
    </lineage>
</organism>
<dbReference type="Pfam" id="PF05636">
    <property type="entry name" value="HIGH_NTase1"/>
    <property type="match status" value="1"/>
</dbReference>
<dbReference type="AlphaFoldDB" id="A0A166J8L1"/>
<dbReference type="GO" id="GO:0005737">
    <property type="term" value="C:cytoplasm"/>
    <property type="evidence" value="ECO:0007669"/>
    <property type="project" value="UniProtKB-SubCell"/>
</dbReference>
<sequence length="400" mass="45256">MTKITGIIAEFNPFHKGHEYLLNQIDGLKIVAMSGNWMQRGEPAIFDKWIRAEMALSCGADLVVELPVMVSVQAADFFASGAVDILKNLGITDLAFGSESAIDYNEIADIYETKETEMESFIKALPDQLSYPEKTQMMWQHFTGIKFDGNTPNHVLALAYAKAAAGKNINLQAIKRVGKFHSTKLTEGFASATALRQQLFSLTDEVGQSLFSLTERQNLLTKQTHQSVSQKPALTDLSSIKNHVPSVILETYASPKTNWAAYFPLLQYKIRLDDHLENIFQVNQELSVRLKNAVKSAKNFDELVELVYTKRYTKARVRRLLTYILLNIPKEFNLPKEIHILGFSKAGQEILAQNRGKIISKIGQKPWDELTQKADEIYQLGNVDFKEQNFGRKPIIKREK</sequence>
<dbReference type="EC" id="6.3.4.-" evidence="3"/>
<keyword evidence="3" id="KW-0694">RNA-binding</keyword>
<dbReference type="PANTHER" id="PTHR37825:SF1">
    <property type="entry name" value="TRNA(MET) CYTIDINE ACETATE LIGASE"/>
    <property type="match status" value="1"/>
</dbReference>
<proteinExistence type="inferred from homology"/>
<dbReference type="EMBL" id="LIYF01000027">
    <property type="protein sequence ID" value="KZK05758.1"/>
    <property type="molecule type" value="Genomic_DNA"/>
</dbReference>
<dbReference type="GO" id="GO:0000049">
    <property type="term" value="F:tRNA binding"/>
    <property type="evidence" value="ECO:0007669"/>
    <property type="project" value="UniProtKB-KW"/>
</dbReference>
<comment type="similarity">
    <text evidence="3">Belongs to the TmcAL family.</text>
</comment>
<evidence type="ECO:0000256" key="2">
    <source>
        <dbReference type="ARBA" id="ARBA00022694"/>
    </source>
</evidence>
<dbReference type="RefSeq" id="WP_063281976.1">
    <property type="nucleotide sequence ID" value="NZ_LIYF01000027.1"/>
</dbReference>
<evidence type="ECO:0000313" key="4">
    <source>
        <dbReference type="EMBL" id="KZK05758.1"/>
    </source>
</evidence>
<feature type="binding site" evidence="3">
    <location>
        <position position="153"/>
    </location>
    <ligand>
        <name>ATP</name>
        <dbReference type="ChEBI" id="CHEBI:30616"/>
    </ligand>
</feature>
<dbReference type="PANTHER" id="PTHR37825">
    <property type="entry name" value="TRNA(MET) CYTIDINE ACETATE LIGASE"/>
    <property type="match status" value="1"/>
</dbReference>
<dbReference type="GO" id="GO:0005524">
    <property type="term" value="F:ATP binding"/>
    <property type="evidence" value="ECO:0007669"/>
    <property type="project" value="UniProtKB-KW"/>
</dbReference>
<protein>
    <recommendedName>
        <fullName evidence="3">tRNA(Met) cytidine acetate ligase</fullName>
        <ecNumber evidence="3">6.3.4.-</ecNumber>
    </recommendedName>
</protein>
<dbReference type="GO" id="GO:0016879">
    <property type="term" value="F:ligase activity, forming carbon-nitrogen bonds"/>
    <property type="evidence" value="ECO:0007669"/>
    <property type="project" value="UniProtKB-UniRule"/>
</dbReference>
<dbReference type="InterPro" id="IPR014729">
    <property type="entry name" value="Rossmann-like_a/b/a_fold"/>
</dbReference>
<dbReference type="SUPFAM" id="SSF52374">
    <property type="entry name" value="Nucleotidylyl transferase"/>
    <property type="match status" value="1"/>
</dbReference>
<evidence type="ECO:0000313" key="5">
    <source>
        <dbReference type="Proteomes" id="UP000076519"/>
    </source>
</evidence>
<dbReference type="PATRIC" id="fig|1359.32.peg.1823"/>
<dbReference type="Gene3D" id="3.40.50.620">
    <property type="entry name" value="HUPs"/>
    <property type="match status" value="1"/>
</dbReference>
<keyword evidence="1 3" id="KW-0436">Ligase</keyword>
<dbReference type="InterPro" id="IPR008513">
    <property type="entry name" value="tRNA(Met)_cyd_acetate_ligase"/>
</dbReference>
<comment type="function">
    <text evidence="3">Catalyzes the formation of N(4)-acetylcytidine (ac(4)C) at the wobble position of elongator tRNA(Met), using acetate and ATP as substrates. First activates an acetate ion to form acetyladenylate (Ac-AMP) and then transfers the acetyl group to tRNA to form ac(4)C34.</text>
</comment>
<accession>A0A166J8L1</accession>
<feature type="binding site" evidence="3">
    <location>
        <position position="176"/>
    </location>
    <ligand>
        <name>ATP</name>
        <dbReference type="ChEBI" id="CHEBI:30616"/>
    </ligand>
</feature>
<name>A0A166J8L1_LACLC</name>
<dbReference type="Proteomes" id="UP000076519">
    <property type="component" value="Unassembled WGS sequence"/>
</dbReference>
<dbReference type="HAMAP" id="MF_01539">
    <property type="entry name" value="TmcAL"/>
    <property type="match status" value="1"/>
</dbReference>
<dbReference type="GO" id="GO:0006400">
    <property type="term" value="P:tRNA modification"/>
    <property type="evidence" value="ECO:0007669"/>
    <property type="project" value="UniProtKB-UniRule"/>
</dbReference>
<keyword evidence="3" id="KW-0963">Cytoplasm</keyword>
<gene>
    <name evidence="3" type="primary">tmcAL</name>
    <name evidence="4" type="ORF">AB996_1639</name>
</gene>
<evidence type="ECO:0000256" key="1">
    <source>
        <dbReference type="ARBA" id="ARBA00022598"/>
    </source>
</evidence>
<comment type="caution">
    <text evidence="3">Lacks conserved residue(s) required for the propagation of feature annotation.</text>
</comment>
<comment type="caution">
    <text evidence="4">The sequence shown here is derived from an EMBL/GenBank/DDBJ whole genome shotgun (WGS) entry which is preliminary data.</text>
</comment>
<keyword evidence="3" id="KW-0547">Nucleotide-binding</keyword>
<comment type="subcellular location">
    <subcellularLocation>
        <location evidence="3">Cytoplasm</location>
    </subcellularLocation>
</comment>
<keyword evidence="3" id="KW-0820">tRNA-binding</keyword>
<feature type="binding site" evidence="3">
    <location>
        <begin position="8"/>
        <end position="21"/>
    </location>
    <ligand>
        <name>ATP</name>
        <dbReference type="ChEBI" id="CHEBI:30616"/>
    </ligand>
</feature>
<evidence type="ECO:0000256" key="3">
    <source>
        <dbReference type="HAMAP-Rule" id="MF_01539"/>
    </source>
</evidence>
<keyword evidence="2 3" id="KW-0819">tRNA processing</keyword>